<keyword evidence="2" id="KW-1003">Cell membrane</keyword>
<evidence type="ECO:0000256" key="2">
    <source>
        <dbReference type="ARBA" id="ARBA00022475"/>
    </source>
</evidence>
<evidence type="ECO:0000256" key="4">
    <source>
        <dbReference type="ARBA" id="ARBA00022989"/>
    </source>
</evidence>
<evidence type="ECO:0000256" key="7">
    <source>
        <dbReference type="SAM" id="Phobius"/>
    </source>
</evidence>
<dbReference type="OMA" id="WACRLLM"/>
<keyword evidence="6" id="KW-0675">Receptor</keyword>
<dbReference type="Proteomes" id="UP001165740">
    <property type="component" value="Chromosome 9"/>
</dbReference>
<feature type="transmembrane region" description="Helical" evidence="7">
    <location>
        <begin position="91"/>
        <end position="112"/>
    </location>
</feature>
<dbReference type="PRINTS" id="PR00237">
    <property type="entry name" value="GPCRRHODOPSN"/>
</dbReference>
<dbReference type="InterPro" id="IPR000276">
    <property type="entry name" value="GPCR_Rhodpsn"/>
</dbReference>
<feature type="domain" description="G-protein coupled receptors family 1 profile" evidence="8">
    <location>
        <begin position="104"/>
        <end position="383"/>
    </location>
</feature>
<organism evidence="9 10">
    <name type="scientific">Biomphalaria glabrata</name>
    <name type="common">Bloodfluke planorb</name>
    <name type="synonym">Freshwater snail</name>
    <dbReference type="NCBI Taxonomy" id="6526"/>
    <lineage>
        <taxon>Eukaryota</taxon>
        <taxon>Metazoa</taxon>
        <taxon>Spiralia</taxon>
        <taxon>Lophotrochozoa</taxon>
        <taxon>Mollusca</taxon>
        <taxon>Gastropoda</taxon>
        <taxon>Heterobranchia</taxon>
        <taxon>Euthyneura</taxon>
        <taxon>Panpulmonata</taxon>
        <taxon>Hygrophila</taxon>
        <taxon>Lymnaeoidea</taxon>
        <taxon>Planorbidae</taxon>
        <taxon>Biomphalaria</taxon>
    </lineage>
</organism>
<evidence type="ECO:0000256" key="6">
    <source>
        <dbReference type="ARBA" id="ARBA00023170"/>
    </source>
</evidence>
<dbReference type="Pfam" id="PF00001">
    <property type="entry name" value="7tm_1"/>
    <property type="match status" value="1"/>
</dbReference>
<sequence>MLQGNPFSTMVIVKQQCLSNNGSSLFINVSQIDNSSSVIVNKSVTGQASSTLRPDWEVSYELMYGPNVSCTTQQLELPRDLRFTDDTMISVVAYCCMFLMSLVGNIMVFTTLWGGRRSRVNMCILHLSVADLYVACVFLPLETTWHITVSWQAGDLACRICMLLRAFGFYLSSYITVVIAIDRYMSIVHPLVFHGSFKRCKFMLASAYVISFFFSLPQSIIFHVEYHPVYSWFSQCVTFNFFESDFHELAYDIFSCAAVYVTPLFIMVVMYTRIFVKLSHQQYKHEVRPMLSSRHLRRWKHNCLPIHTQLRCSRANYLYKAKLRTLKMTLCIVCVFILCWTPYFFMILYHWLAKDVAVQMDSKIKRVLFIFAVSSSCLDPLVYGKILLSSDAQPYSACGAF</sequence>
<feature type="transmembrane region" description="Helical" evidence="7">
    <location>
        <begin position="202"/>
        <end position="224"/>
    </location>
</feature>
<dbReference type="OrthoDB" id="6435638at2759"/>
<accession>A0A9W3BGM5</accession>
<dbReference type="GeneID" id="106067656"/>
<feature type="transmembrane region" description="Helical" evidence="7">
    <location>
        <begin position="162"/>
        <end position="181"/>
    </location>
</feature>
<evidence type="ECO:0000256" key="5">
    <source>
        <dbReference type="ARBA" id="ARBA00023136"/>
    </source>
</evidence>
<name>A0A9W3BGM5_BIOGL</name>
<evidence type="ECO:0000313" key="9">
    <source>
        <dbReference type="Proteomes" id="UP001165740"/>
    </source>
</evidence>
<dbReference type="RefSeq" id="XP_055898590.1">
    <property type="nucleotide sequence ID" value="XM_056042615.1"/>
</dbReference>
<gene>
    <name evidence="10" type="primary">LOC106067656</name>
</gene>
<evidence type="ECO:0000256" key="3">
    <source>
        <dbReference type="ARBA" id="ARBA00022692"/>
    </source>
</evidence>
<feature type="transmembrane region" description="Helical" evidence="7">
    <location>
        <begin position="124"/>
        <end position="142"/>
    </location>
</feature>
<evidence type="ECO:0000259" key="8">
    <source>
        <dbReference type="PROSITE" id="PS50262"/>
    </source>
</evidence>
<dbReference type="PANTHER" id="PTHR24241:SF59">
    <property type="entry name" value="ADIPOKINETIC HORMONE RECEPTOR, ISOFORM C"/>
    <property type="match status" value="1"/>
</dbReference>
<keyword evidence="3 7" id="KW-0812">Transmembrane</keyword>
<dbReference type="InterPro" id="IPR017452">
    <property type="entry name" value="GPCR_Rhodpsn_7TM"/>
</dbReference>
<dbReference type="Gene3D" id="1.20.1070.10">
    <property type="entry name" value="Rhodopsin 7-helix transmembrane proteins"/>
    <property type="match status" value="1"/>
</dbReference>
<dbReference type="PROSITE" id="PS50262">
    <property type="entry name" value="G_PROTEIN_RECEP_F1_2"/>
    <property type="match status" value="1"/>
</dbReference>
<evidence type="ECO:0000313" key="10">
    <source>
        <dbReference type="RefSeq" id="XP_055898590.1"/>
    </source>
</evidence>
<dbReference type="GO" id="GO:0005886">
    <property type="term" value="C:plasma membrane"/>
    <property type="evidence" value="ECO:0007669"/>
    <property type="project" value="UniProtKB-SubCell"/>
</dbReference>
<dbReference type="SUPFAM" id="SSF81321">
    <property type="entry name" value="Family A G protein-coupled receptor-like"/>
    <property type="match status" value="1"/>
</dbReference>
<keyword evidence="4 7" id="KW-1133">Transmembrane helix</keyword>
<keyword evidence="9" id="KW-1185">Reference proteome</keyword>
<feature type="transmembrane region" description="Helical" evidence="7">
    <location>
        <begin position="364"/>
        <end position="383"/>
    </location>
</feature>
<feature type="transmembrane region" description="Helical" evidence="7">
    <location>
        <begin position="330"/>
        <end position="352"/>
    </location>
</feature>
<dbReference type="GO" id="GO:0032870">
    <property type="term" value="P:cellular response to hormone stimulus"/>
    <property type="evidence" value="ECO:0007669"/>
    <property type="project" value="TreeGrafter"/>
</dbReference>
<dbReference type="PANTHER" id="PTHR24241">
    <property type="entry name" value="NEUROPEPTIDE RECEPTOR-RELATED G-PROTEIN COUPLED RECEPTOR"/>
    <property type="match status" value="1"/>
</dbReference>
<proteinExistence type="predicted"/>
<dbReference type="GO" id="GO:0042277">
    <property type="term" value="F:peptide binding"/>
    <property type="evidence" value="ECO:0007669"/>
    <property type="project" value="TreeGrafter"/>
</dbReference>
<dbReference type="AlphaFoldDB" id="A0A9W3BGM5"/>
<evidence type="ECO:0000256" key="1">
    <source>
        <dbReference type="ARBA" id="ARBA00004651"/>
    </source>
</evidence>
<comment type="subcellular location">
    <subcellularLocation>
        <location evidence="1">Cell membrane</location>
        <topology evidence="1">Multi-pass membrane protein</topology>
    </subcellularLocation>
</comment>
<reference evidence="10" key="1">
    <citation type="submission" date="2025-08" db="UniProtKB">
        <authorList>
            <consortium name="RefSeq"/>
        </authorList>
    </citation>
    <scope>IDENTIFICATION</scope>
</reference>
<keyword evidence="5 7" id="KW-0472">Membrane</keyword>
<protein>
    <submittedName>
        <fullName evidence="10">Adipokinetic hormone/corazonin-related peptide receptor variant I-like</fullName>
    </submittedName>
</protein>
<dbReference type="GO" id="GO:0004930">
    <property type="term" value="F:G protein-coupled receptor activity"/>
    <property type="evidence" value="ECO:0007669"/>
    <property type="project" value="InterPro"/>
</dbReference>
<feature type="transmembrane region" description="Helical" evidence="7">
    <location>
        <begin position="249"/>
        <end position="271"/>
    </location>
</feature>